<evidence type="ECO:0000313" key="1">
    <source>
        <dbReference type="EMBL" id="MFC2925852.1"/>
    </source>
</evidence>
<proteinExistence type="predicted"/>
<organism evidence="1 2">
    <name type="scientific">Hyphobacterium vulgare</name>
    <dbReference type="NCBI Taxonomy" id="1736751"/>
    <lineage>
        <taxon>Bacteria</taxon>
        <taxon>Pseudomonadati</taxon>
        <taxon>Pseudomonadota</taxon>
        <taxon>Alphaproteobacteria</taxon>
        <taxon>Maricaulales</taxon>
        <taxon>Maricaulaceae</taxon>
        <taxon>Hyphobacterium</taxon>
    </lineage>
</organism>
<dbReference type="EMBL" id="JBHRSV010000012">
    <property type="protein sequence ID" value="MFC2925852.1"/>
    <property type="molecule type" value="Genomic_DNA"/>
</dbReference>
<accession>A0ABV6ZWT6</accession>
<sequence length="179" mass="19514">MSAESPTRFDRLADIASRYGEASLENYALIRSLAEQLAEGFCKYLGDRKKCVWLVPPEGAWLPQNYGSGAFSVSGKGFLPLAPISFGLAVRVTHTGDWIRVVVSAAKQGPDLDVAIAGGPDFDFRLPLTPERLGEFFDALYAHLTNHFKEAADHFESGSYGGRDIGFDFTHTETEPPAA</sequence>
<gene>
    <name evidence="1" type="ORF">ACFOOR_07015</name>
</gene>
<keyword evidence="2" id="KW-1185">Reference proteome</keyword>
<reference evidence="2" key="1">
    <citation type="journal article" date="2019" name="Int. J. Syst. Evol. Microbiol.">
        <title>The Global Catalogue of Microorganisms (GCM) 10K type strain sequencing project: providing services to taxonomists for standard genome sequencing and annotation.</title>
        <authorList>
            <consortium name="The Broad Institute Genomics Platform"/>
            <consortium name="The Broad Institute Genome Sequencing Center for Infectious Disease"/>
            <person name="Wu L."/>
            <person name="Ma J."/>
        </authorList>
    </citation>
    <scope>NUCLEOTIDE SEQUENCE [LARGE SCALE GENOMIC DNA]</scope>
    <source>
        <strain evidence="2">KCTC 52487</strain>
    </source>
</reference>
<evidence type="ECO:0000313" key="2">
    <source>
        <dbReference type="Proteomes" id="UP001595379"/>
    </source>
</evidence>
<dbReference type="Proteomes" id="UP001595379">
    <property type="component" value="Unassembled WGS sequence"/>
</dbReference>
<protein>
    <submittedName>
        <fullName evidence="1">Uncharacterized protein</fullName>
    </submittedName>
</protein>
<name>A0ABV6ZWT6_9PROT</name>
<dbReference type="RefSeq" id="WP_343164958.1">
    <property type="nucleotide sequence ID" value="NZ_JBHRSV010000012.1"/>
</dbReference>
<comment type="caution">
    <text evidence="1">The sequence shown here is derived from an EMBL/GenBank/DDBJ whole genome shotgun (WGS) entry which is preliminary data.</text>
</comment>